<dbReference type="EMBL" id="QJJV01000006">
    <property type="protein sequence ID" value="PXX17381.1"/>
    <property type="molecule type" value="Genomic_DNA"/>
</dbReference>
<dbReference type="GeneID" id="61306088"/>
<dbReference type="CDD" id="cd03194">
    <property type="entry name" value="GST_C_3"/>
    <property type="match status" value="1"/>
</dbReference>
<dbReference type="PANTHER" id="PTHR42673:SF4">
    <property type="entry name" value="MALEYLACETOACETATE ISOMERASE"/>
    <property type="match status" value="1"/>
</dbReference>
<dbReference type="GO" id="GO:0004364">
    <property type="term" value="F:glutathione transferase activity"/>
    <property type="evidence" value="ECO:0007669"/>
    <property type="project" value="TreeGrafter"/>
</dbReference>
<dbReference type="Pfam" id="PF13409">
    <property type="entry name" value="GST_N_2"/>
    <property type="match status" value="1"/>
</dbReference>
<dbReference type="CDD" id="cd03043">
    <property type="entry name" value="GST_N_1"/>
    <property type="match status" value="1"/>
</dbReference>
<sequence length="223" mass="25126">MASQTSQTNTTLTISSRNYSSWSMRGWLLAKLAGLEFETLAVPIDDAAARAELLLLSPSILVPCLRHDGNEIWDTLAICEYLNEIRPQAHLLPADRKARAHCRSVCGEMHSGFGALRSALPMNLRGHFPSFRIWSRAHDDIERIVTIWRDCLQRYGGPWLFGEIGAADAMYAPVVTRLLTYDVPIDPDIGEYCMRVLKQPYVAEWIAAAKAETEDIDELDMEF</sequence>
<dbReference type="AlphaFoldDB" id="A0A1A5XCI0"/>
<dbReference type="PANTHER" id="PTHR42673">
    <property type="entry name" value="MALEYLACETOACETATE ISOMERASE"/>
    <property type="match status" value="1"/>
</dbReference>
<dbReference type="PROSITE" id="PS50404">
    <property type="entry name" value="GST_NTER"/>
    <property type="match status" value="1"/>
</dbReference>
<feature type="domain" description="GST N-terminal" evidence="1">
    <location>
        <begin position="10"/>
        <end position="90"/>
    </location>
</feature>
<evidence type="ECO:0000313" key="3">
    <source>
        <dbReference type="EMBL" id="SEJ22376.1"/>
    </source>
</evidence>
<dbReference type="Gene3D" id="1.20.1050.10">
    <property type="match status" value="1"/>
</dbReference>
<dbReference type="Proteomes" id="UP000183529">
    <property type="component" value="Unassembled WGS sequence"/>
</dbReference>
<dbReference type="Gene3D" id="3.40.30.10">
    <property type="entry name" value="Glutaredoxin"/>
    <property type="match status" value="1"/>
</dbReference>
<protein>
    <submittedName>
        <fullName evidence="3">Glutathione S-transferase</fullName>
    </submittedName>
</protein>
<dbReference type="GO" id="GO:0016034">
    <property type="term" value="F:maleylacetoacetate isomerase activity"/>
    <property type="evidence" value="ECO:0007669"/>
    <property type="project" value="TreeGrafter"/>
</dbReference>
<dbReference type="GO" id="GO:0006559">
    <property type="term" value="P:L-phenylalanine catabolic process"/>
    <property type="evidence" value="ECO:0007669"/>
    <property type="project" value="TreeGrafter"/>
</dbReference>
<gene>
    <name evidence="2" type="ORF">C7400_10697</name>
    <name evidence="3" type="ORF">SAMN05216550_103220</name>
</gene>
<dbReference type="InterPro" id="IPR036249">
    <property type="entry name" value="Thioredoxin-like_sf"/>
</dbReference>
<dbReference type="Proteomes" id="UP000247515">
    <property type="component" value="Unassembled WGS sequence"/>
</dbReference>
<dbReference type="SFLD" id="SFLDS00019">
    <property type="entry name" value="Glutathione_Transferase_(cytos"/>
    <property type="match status" value="1"/>
</dbReference>
<proteinExistence type="predicted"/>
<dbReference type="InterPro" id="IPR004045">
    <property type="entry name" value="Glutathione_S-Trfase_N"/>
</dbReference>
<dbReference type="SUPFAM" id="SSF52833">
    <property type="entry name" value="Thioredoxin-like"/>
    <property type="match status" value="1"/>
</dbReference>
<keyword evidence="5" id="KW-1185">Reference proteome</keyword>
<evidence type="ECO:0000313" key="2">
    <source>
        <dbReference type="EMBL" id="PXX17381.1"/>
    </source>
</evidence>
<accession>A0A1A5XCI0</accession>
<dbReference type="InterPro" id="IPR036282">
    <property type="entry name" value="Glutathione-S-Trfase_C_sf"/>
</dbReference>
<reference evidence="2 5" key="2">
    <citation type="submission" date="2018-05" db="EMBL/GenBank/DDBJ databases">
        <title>Genomic Encyclopedia of Type Strains, Phase IV (KMG-V): Genome sequencing to study the core and pangenomes of soil and plant-associated prokaryotes.</title>
        <authorList>
            <person name="Whitman W."/>
        </authorList>
    </citation>
    <scope>NUCLEOTIDE SEQUENCE [LARGE SCALE GENOMIC DNA]</scope>
    <source>
        <strain evidence="2 5">SIr-6563</strain>
    </source>
</reference>
<dbReference type="EMBL" id="FNZM01000003">
    <property type="protein sequence ID" value="SEJ22376.1"/>
    <property type="molecule type" value="Genomic_DNA"/>
</dbReference>
<dbReference type="GO" id="GO:0006749">
    <property type="term" value="P:glutathione metabolic process"/>
    <property type="evidence" value="ECO:0007669"/>
    <property type="project" value="TreeGrafter"/>
</dbReference>
<organism evidence="3 4">
    <name type="scientific">Paraburkholderia tropica</name>
    <dbReference type="NCBI Taxonomy" id="92647"/>
    <lineage>
        <taxon>Bacteria</taxon>
        <taxon>Pseudomonadati</taxon>
        <taxon>Pseudomonadota</taxon>
        <taxon>Betaproteobacteria</taxon>
        <taxon>Burkholderiales</taxon>
        <taxon>Burkholderiaceae</taxon>
        <taxon>Paraburkholderia</taxon>
    </lineage>
</organism>
<evidence type="ECO:0000259" key="1">
    <source>
        <dbReference type="PROSITE" id="PS50404"/>
    </source>
</evidence>
<dbReference type="SUPFAM" id="SSF47616">
    <property type="entry name" value="GST C-terminal domain-like"/>
    <property type="match status" value="1"/>
</dbReference>
<reference evidence="3 4" key="1">
    <citation type="submission" date="2016-10" db="EMBL/GenBank/DDBJ databases">
        <authorList>
            <person name="Varghese N."/>
            <person name="Submissions S."/>
        </authorList>
    </citation>
    <scope>NUCLEOTIDE SEQUENCE [LARGE SCALE GENOMIC DNA]</scope>
    <source>
        <strain evidence="3 4">LMG 22274</strain>
    </source>
</reference>
<dbReference type="InterPro" id="IPR040079">
    <property type="entry name" value="Glutathione_S-Trfase"/>
</dbReference>
<evidence type="ECO:0000313" key="4">
    <source>
        <dbReference type="Proteomes" id="UP000183529"/>
    </source>
</evidence>
<dbReference type="OrthoDB" id="9799538at2"/>
<evidence type="ECO:0000313" key="5">
    <source>
        <dbReference type="Proteomes" id="UP000247515"/>
    </source>
</evidence>
<comment type="caution">
    <text evidence="3">The sequence shown here is derived from an EMBL/GenBank/DDBJ whole genome shotgun (WGS) entry which is preliminary data.</text>
</comment>
<dbReference type="Pfam" id="PF13410">
    <property type="entry name" value="GST_C_2"/>
    <property type="match status" value="1"/>
</dbReference>
<name>A0A1A5XCI0_9BURK</name>
<dbReference type="RefSeq" id="WP_065060894.1">
    <property type="nucleotide sequence ID" value="NZ_CADFGN010000001.1"/>
</dbReference>